<dbReference type="GO" id="GO:0005509">
    <property type="term" value="F:calcium ion binding"/>
    <property type="evidence" value="ECO:0007669"/>
    <property type="project" value="InterPro"/>
</dbReference>
<dbReference type="Pfam" id="PF13499">
    <property type="entry name" value="EF-hand_7"/>
    <property type="match status" value="1"/>
</dbReference>
<organism evidence="5 6">
    <name type="scientific">Acrobeloides nanus</name>
    <dbReference type="NCBI Taxonomy" id="290746"/>
    <lineage>
        <taxon>Eukaryota</taxon>
        <taxon>Metazoa</taxon>
        <taxon>Ecdysozoa</taxon>
        <taxon>Nematoda</taxon>
        <taxon>Chromadorea</taxon>
        <taxon>Rhabditida</taxon>
        <taxon>Tylenchina</taxon>
        <taxon>Cephalobomorpha</taxon>
        <taxon>Cephaloboidea</taxon>
        <taxon>Cephalobidae</taxon>
        <taxon>Acrobeloides</taxon>
    </lineage>
</organism>
<dbReference type="Proteomes" id="UP000887540">
    <property type="component" value="Unplaced"/>
</dbReference>
<feature type="domain" description="EF-hand" evidence="4">
    <location>
        <begin position="22"/>
        <end position="49"/>
    </location>
</feature>
<keyword evidence="1" id="KW-0732">Signal</keyword>
<dbReference type="PANTHER" id="PTHR23104">
    <property type="entry name" value="MULTIPLE COAGULATION FACTOR DEFICIENCY PROTEIN 2 NEURAL STEM CELL DERIVED NEURONAL SURVIVAL PROTEIN"/>
    <property type="match status" value="1"/>
</dbReference>
<dbReference type="PROSITE" id="PS00018">
    <property type="entry name" value="EF_HAND_1"/>
    <property type="match status" value="2"/>
</dbReference>
<dbReference type="WBParaSite" id="ACRNAN_scaffold11684.g20944.t1">
    <property type="protein sequence ID" value="ACRNAN_scaffold11684.g20944.t1"/>
    <property type="gene ID" value="ACRNAN_scaffold11684.g20944"/>
</dbReference>
<evidence type="ECO:0000256" key="1">
    <source>
        <dbReference type="ARBA" id="ARBA00022729"/>
    </source>
</evidence>
<sequence>MNDHLGGKINSMKNMTPKQLLFFHVQDLDKNGKLDGDELIKAITDFHEEFHGSRQDRQFPPSPELQNMLDSILRDNDLNMDGHIDYNEFLSAQGPRRHSEL</sequence>
<keyword evidence="5" id="KW-1185">Reference proteome</keyword>
<dbReference type="InterPro" id="IPR018247">
    <property type="entry name" value="EF_Hand_1_Ca_BS"/>
</dbReference>
<dbReference type="InterPro" id="IPR011992">
    <property type="entry name" value="EF-hand-dom_pair"/>
</dbReference>
<protein>
    <submittedName>
        <fullName evidence="6">EF-hand domain-containing protein</fullName>
    </submittedName>
</protein>
<dbReference type="SUPFAM" id="SSF47473">
    <property type="entry name" value="EF-hand"/>
    <property type="match status" value="1"/>
</dbReference>
<dbReference type="InterPro" id="IPR052110">
    <property type="entry name" value="MCFD2-like"/>
</dbReference>
<evidence type="ECO:0000313" key="5">
    <source>
        <dbReference type="Proteomes" id="UP000887540"/>
    </source>
</evidence>
<evidence type="ECO:0000313" key="6">
    <source>
        <dbReference type="WBParaSite" id="ACRNAN_scaffold11684.g20944.t1"/>
    </source>
</evidence>
<dbReference type="PANTHER" id="PTHR23104:SF17">
    <property type="entry name" value="EF-HAND DOMAIN-CONTAINING PROTEIN"/>
    <property type="match status" value="1"/>
</dbReference>
<evidence type="ECO:0000256" key="3">
    <source>
        <dbReference type="ARBA" id="ARBA00022837"/>
    </source>
</evidence>
<reference evidence="6" key="1">
    <citation type="submission" date="2022-11" db="UniProtKB">
        <authorList>
            <consortium name="WormBaseParasite"/>
        </authorList>
    </citation>
    <scope>IDENTIFICATION</scope>
</reference>
<dbReference type="InterPro" id="IPR002048">
    <property type="entry name" value="EF_hand_dom"/>
</dbReference>
<dbReference type="Gene3D" id="1.10.238.10">
    <property type="entry name" value="EF-hand"/>
    <property type="match status" value="1"/>
</dbReference>
<keyword evidence="2" id="KW-0677">Repeat</keyword>
<dbReference type="PROSITE" id="PS50222">
    <property type="entry name" value="EF_HAND_2"/>
    <property type="match status" value="2"/>
</dbReference>
<keyword evidence="3" id="KW-0106">Calcium</keyword>
<proteinExistence type="predicted"/>
<dbReference type="AlphaFoldDB" id="A0A914CK84"/>
<evidence type="ECO:0000259" key="4">
    <source>
        <dbReference type="PROSITE" id="PS50222"/>
    </source>
</evidence>
<accession>A0A914CK84</accession>
<feature type="domain" description="EF-hand" evidence="4">
    <location>
        <begin position="64"/>
        <end position="99"/>
    </location>
</feature>
<name>A0A914CK84_9BILA</name>
<evidence type="ECO:0000256" key="2">
    <source>
        <dbReference type="ARBA" id="ARBA00022737"/>
    </source>
</evidence>